<dbReference type="Pfam" id="PF02878">
    <property type="entry name" value="PGM_PMM_I"/>
    <property type="match status" value="1"/>
</dbReference>
<evidence type="ECO:0000256" key="6">
    <source>
        <dbReference type="ARBA" id="ARBA00022553"/>
    </source>
</evidence>
<dbReference type="FunFam" id="3.40.120.10:FF:000006">
    <property type="entry name" value="Phosphoglucomutase PgmA"/>
    <property type="match status" value="1"/>
</dbReference>
<keyword evidence="8 13" id="KW-0460">Magnesium</keyword>
<protein>
    <recommendedName>
        <fullName evidence="4">phosphoglucomutase (alpha-D-glucose-1,6-bisphosphate-dependent)</fullName>
        <ecNumber evidence="4">5.4.2.2</ecNumber>
    </recommendedName>
</protein>
<dbReference type="InterPro" id="IPR036900">
    <property type="entry name" value="A-D-PHexomutase_C_sf"/>
</dbReference>
<dbReference type="SUPFAM" id="SSF53738">
    <property type="entry name" value="Phosphoglucomutase, first 3 domains"/>
    <property type="match status" value="3"/>
</dbReference>
<reference evidence="18" key="1">
    <citation type="submission" date="2021-09" db="EMBL/GenBank/DDBJ databases">
        <authorList>
            <consortium name="AG Swart"/>
            <person name="Singh M."/>
            <person name="Singh A."/>
            <person name="Seah K."/>
            <person name="Emmerich C."/>
        </authorList>
    </citation>
    <scope>NUCLEOTIDE SEQUENCE</scope>
    <source>
        <strain evidence="18">ATCC30299</strain>
    </source>
</reference>
<dbReference type="Pfam" id="PF02879">
    <property type="entry name" value="PGM_PMM_II"/>
    <property type="match status" value="1"/>
</dbReference>
<organism evidence="18 19">
    <name type="scientific">Blepharisma stoltei</name>
    <dbReference type="NCBI Taxonomy" id="1481888"/>
    <lineage>
        <taxon>Eukaryota</taxon>
        <taxon>Sar</taxon>
        <taxon>Alveolata</taxon>
        <taxon>Ciliophora</taxon>
        <taxon>Postciliodesmatophora</taxon>
        <taxon>Heterotrichea</taxon>
        <taxon>Heterotrichida</taxon>
        <taxon>Blepharismidae</taxon>
        <taxon>Blepharisma</taxon>
    </lineage>
</organism>
<dbReference type="GO" id="GO:0000287">
    <property type="term" value="F:magnesium ion binding"/>
    <property type="evidence" value="ECO:0007669"/>
    <property type="project" value="InterPro"/>
</dbReference>
<evidence type="ECO:0000256" key="2">
    <source>
        <dbReference type="ARBA" id="ARBA00001946"/>
    </source>
</evidence>
<dbReference type="InterPro" id="IPR005841">
    <property type="entry name" value="Alpha-D-phosphohexomutase_SF"/>
</dbReference>
<evidence type="ECO:0000256" key="1">
    <source>
        <dbReference type="ARBA" id="ARBA00000443"/>
    </source>
</evidence>
<keyword evidence="19" id="KW-1185">Reference proteome</keyword>
<dbReference type="Gene3D" id="3.30.310.50">
    <property type="entry name" value="Alpha-D-phosphohexomutase, C-terminal domain"/>
    <property type="match status" value="1"/>
</dbReference>
<comment type="catalytic activity">
    <reaction evidence="12">
        <text>O-phospho-L-seryl-[protein] + alpha-D-glucose 1-phosphate = alpha-D-glucose 1,6-bisphosphate + L-seryl-[protein]</text>
        <dbReference type="Rhea" id="RHEA:68748"/>
        <dbReference type="Rhea" id="RHEA-COMP:9863"/>
        <dbReference type="Rhea" id="RHEA-COMP:11604"/>
        <dbReference type="ChEBI" id="CHEBI:29999"/>
        <dbReference type="ChEBI" id="CHEBI:58392"/>
        <dbReference type="ChEBI" id="CHEBI:58601"/>
        <dbReference type="ChEBI" id="CHEBI:83421"/>
    </reaction>
</comment>
<dbReference type="AlphaFoldDB" id="A0AAU9JVQ8"/>
<accession>A0AAU9JVQ8</accession>
<comment type="caution">
    <text evidence="18">The sequence shown here is derived from an EMBL/GenBank/DDBJ whole genome shotgun (WGS) entry which is preliminary data.</text>
</comment>
<keyword evidence="9" id="KW-0413">Isomerase</keyword>
<dbReference type="FunFam" id="3.40.120.10:FF:000004">
    <property type="entry name" value="Phosphoglucomutase 5"/>
    <property type="match status" value="1"/>
</dbReference>
<evidence type="ECO:0000256" key="5">
    <source>
        <dbReference type="ARBA" id="ARBA00022526"/>
    </source>
</evidence>
<evidence type="ECO:0000256" key="9">
    <source>
        <dbReference type="ARBA" id="ARBA00023235"/>
    </source>
</evidence>
<dbReference type="Gene3D" id="3.40.120.10">
    <property type="entry name" value="Alpha-D-Glucose-1,6-Bisphosphate, subunit A, domain 3"/>
    <property type="match status" value="3"/>
</dbReference>
<sequence>MSTIQAVHTTPIQGQKPGTSGVRKKVTEVLQPHYIENFTQSCFNTVKEREVLEGSTIVVSGDGRYYNKTAIQTILKVAAGNRVGRVWVGQNGILSTPAVSVIIREREGGIALGGLILTASHNPGGPNADFGIKYNIGNGGPAPEDWTNRIYEHTISISEYSIADIPDVDISSLGRTEFQVDGRPFVVEVIDSTEDYVAKMQSIFNFDDLRALVSRPDFKIHYDCLSGVSGPYARHIFHRILGVPLEQIKNSEPLEDFGGGHPDPNLVYAHDLVHAMGIGAEVQHGDYPDFGAANDGDADRNMILGKQFFVTPSDSVAVLAANSAAIPYFAGGLKGVARSMPTSTAIDFVGQKLGIQVYEVPTGWKFFGNLMDAGRLSICGEESFGTGSDHIREKDGVWAVLAWLSVIAYKNKNSDHLVGVEEIVRSHWQEYGRNYYMRYDYENVDSNAANQLMETLKNKFSEFQGQADSYEYTDPVDHSVTKNQGLRFITPEWRVIYRLSGTGSSGATVRVYYEKYEKVNLDLSTDQALGSIIDWSLKFSDINAILSVTGPTVIT</sequence>
<feature type="domain" description="Alpha-D-phosphohexomutase alpha/beta/alpha" evidence="17">
    <location>
        <begin position="313"/>
        <end position="418"/>
    </location>
</feature>
<evidence type="ECO:0000256" key="13">
    <source>
        <dbReference type="RuleBase" id="RU004326"/>
    </source>
</evidence>
<evidence type="ECO:0000256" key="4">
    <source>
        <dbReference type="ARBA" id="ARBA00012728"/>
    </source>
</evidence>
<evidence type="ECO:0000256" key="12">
    <source>
        <dbReference type="ARBA" id="ARBA00049409"/>
    </source>
</evidence>
<keyword evidence="6" id="KW-0597">Phosphoprotein</keyword>
<comment type="catalytic activity">
    <reaction evidence="1">
        <text>alpha-D-glucose 1-phosphate = alpha-D-glucose 6-phosphate</text>
        <dbReference type="Rhea" id="RHEA:23536"/>
        <dbReference type="ChEBI" id="CHEBI:58225"/>
        <dbReference type="ChEBI" id="CHEBI:58601"/>
        <dbReference type="EC" id="5.4.2.2"/>
    </reaction>
</comment>
<dbReference type="InterPro" id="IPR016066">
    <property type="entry name" value="A-D-PHexomutase_CS"/>
</dbReference>
<keyword evidence="5" id="KW-0313">Glucose metabolism</keyword>
<evidence type="ECO:0000313" key="18">
    <source>
        <dbReference type="EMBL" id="CAG9329690.1"/>
    </source>
</evidence>
<dbReference type="Proteomes" id="UP001162131">
    <property type="component" value="Unassembled WGS sequence"/>
</dbReference>
<dbReference type="PROSITE" id="PS00710">
    <property type="entry name" value="PGM_PMM"/>
    <property type="match status" value="1"/>
</dbReference>
<evidence type="ECO:0000256" key="3">
    <source>
        <dbReference type="ARBA" id="ARBA00010231"/>
    </source>
</evidence>
<dbReference type="GO" id="GO:0005829">
    <property type="term" value="C:cytosol"/>
    <property type="evidence" value="ECO:0007669"/>
    <property type="project" value="TreeGrafter"/>
</dbReference>
<dbReference type="EC" id="5.4.2.2" evidence="4"/>
<dbReference type="GO" id="GO:0006006">
    <property type="term" value="P:glucose metabolic process"/>
    <property type="evidence" value="ECO:0007669"/>
    <property type="project" value="UniProtKB-KW"/>
</dbReference>
<dbReference type="InterPro" id="IPR005844">
    <property type="entry name" value="A-D-PHexomutase_a/b/a-I"/>
</dbReference>
<gene>
    <name evidence="18" type="ORF">BSTOLATCC_MIC49311</name>
</gene>
<dbReference type="Pfam" id="PF24947">
    <property type="entry name" value="PGM1_C_vert_fung"/>
    <property type="match status" value="1"/>
</dbReference>
<evidence type="ECO:0000256" key="14">
    <source>
        <dbReference type="SAM" id="MobiDB-lite"/>
    </source>
</evidence>
<evidence type="ECO:0000259" key="17">
    <source>
        <dbReference type="Pfam" id="PF02880"/>
    </source>
</evidence>
<dbReference type="EMBL" id="CAJZBQ010000048">
    <property type="protein sequence ID" value="CAG9329690.1"/>
    <property type="molecule type" value="Genomic_DNA"/>
</dbReference>
<dbReference type="InterPro" id="IPR016055">
    <property type="entry name" value="A-D-PHexomutase_a/b/a-I/II/III"/>
</dbReference>
<evidence type="ECO:0000256" key="7">
    <source>
        <dbReference type="ARBA" id="ARBA00022723"/>
    </source>
</evidence>
<dbReference type="PANTHER" id="PTHR22573">
    <property type="entry name" value="PHOSPHOHEXOMUTASE FAMILY MEMBER"/>
    <property type="match status" value="1"/>
</dbReference>
<evidence type="ECO:0000313" key="19">
    <source>
        <dbReference type="Proteomes" id="UP001162131"/>
    </source>
</evidence>
<proteinExistence type="inferred from homology"/>
<evidence type="ECO:0000259" key="15">
    <source>
        <dbReference type="Pfam" id="PF02878"/>
    </source>
</evidence>
<feature type="domain" description="Alpha-D-phosphohexomutase alpha/beta/alpha" evidence="15">
    <location>
        <begin position="15"/>
        <end position="160"/>
    </location>
</feature>
<dbReference type="InterPro" id="IPR005845">
    <property type="entry name" value="A-D-PHexomutase_a/b/a-II"/>
</dbReference>
<dbReference type="InterPro" id="IPR005846">
    <property type="entry name" value="A-D-PHexomutase_a/b/a-III"/>
</dbReference>
<comment type="cofactor">
    <cofactor evidence="2">
        <name>Mg(2+)</name>
        <dbReference type="ChEBI" id="CHEBI:18420"/>
    </cofactor>
</comment>
<feature type="region of interest" description="Disordered" evidence="14">
    <location>
        <begin position="1"/>
        <end position="20"/>
    </location>
</feature>
<dbReference type="FunFam" id="3.40.120.10:FF:000005">
    <property type="entry name" value="Phosphoglucomutase 5"/>
    <property type="match status" value="1"/>
</dbReference>
<evidence type="ECO:0000256" key="10">
    <source>
        <dbReference type="ARBA" id="ARBA00023277"/>
    </source>
</evidence>
<dbReference type="PANTHER" id="PTHR22573:SF2">
    <property type="entry name" value="PHOSPHOGLUCOMUTASE"/>
    <property type="match status" value="1"/>
</dbReference>
<dbReference type="SUPFAM" id="SSF55957">
    <property type="entry name" value="Phosphoglucomutase, C-terminal domain"/>
    <property type="match status" value="1"/>
</dbReference>
<comment type="catalytic activity">
    <reaction evidence="11">
        <text>alpha-D-glucose 1,6-bisphosphate + L-seryl-[protein] = O-phospho-L-seryl-[protein] + alpha-D-glucose 6-phosphate</text>
        <dbReference type="Rhea" id="RHEA:68752"/>
        <dbReference type="Rhea" id="RHEA-COMP:9863"/>
        <dbReference type="Rhea" id="RHEA-COMP:11604"/>
        <dbReference type="ChEBI" id="CHEBI:29999"/>
        <dbReference type="ChEBI" id="CHEBI:58225"/>
        <dbReference type="ChEBI" id="CHEBI:58392"/>
        <dbReference type="ChEBI" id="CHEBI:83421"/>
    </reaction>
</comment>
<feature type="compositionally biased region" description="Polar residues" evidence="14">
    <location>
        <begin position="1"/>
        <end position="18"/>
    </location>
</feature>
<dbReference type="Pfam" id="PF02880">
    <property type="entry name" value="PGM_PMM_III"/>
    <property type="match status" value="1"/>
</dbReference>
<comment type="similarity">
    <text evidence="3 13">Belongs to the phosphohexose mutase family.</text>
</comment>
<dbReference type="InterPro" id="IPR045244">
    <property type="entry name" value="PGM"/>
</dbReference>
<evidence type="ECO:0000256" key="8">
    <source>
        <dbReference type="ARBA" id="ARBA00022842"/>
    </source>
</evidence>
<evidence type="ECO:0000259" key="16">
    <source>
        <dbReference type="Pfam" id="PF02879"/>
    </source>
</evidence>
<dbReference type="NCBIfam" id="NF005737">
    <property type="entry name" value="PRK07564.1-1"/>
    <property type="match status" value="1"/>
</dbReference>
<feature type="domain" description="Alpha-D-phosphohexomutase alpha/beta/alpha" evidence="16">
    <location>
        <begin position="195"/>
        <end position="304"/>
    </location>
</feature>
<evidence type="ECO:0000256" key="11">
    <source>
        <dbReference type="ARBA" id="ARBA00049318"/>
    </source>
</evidence>
<name>A0AAU9JVQ8_9CILI</name>
<dbReference type="GO" id="GO:0004614">
    <property type="term" value="F:phosphoglucomutase activity"/>
    <property type="evidence" value="ECO:0007669"/>
    <property type="project" value="UniProtKB-EC"/>
</dbReference>
<keyword evidence="10" id="KW-0119">Carbohydrate metabolism</keyword>
<dbReference type="PRINTS" id="PR00509">
    <property type="entry name" value="PGMPMM"/>
</dbReference>
<keyword evidence="7 13" id="KW-0479">Metal-binding</keyword>